<feature type="region of interest" description="Disordered" evidence="1">
    <location>
        <begin position="115"/>
        <end position="147"/>
    </location>
</feature>
<reference evidence="2 3" key="1">
    <citation type="journal article" date="2019" name="Microbiol. Resour. Announc.">
        <title>High-quality draft genome sequence of Fusarium oxysporum f. sp. cubense strain 160527, a causal agent of Panama disease.</title>
        <authorList>
            <person name="Asai S."/>
            <person name="Ayukawa Y."/>
            <person name="Gan P."/>
            <person name="Masuda S."/>
            <person name="Komatsu K."/>
            <person name="Shirasu K."/>
            <person name="Arie T."/>
        </authorList>
    </citation>
    <scope>NUCLEOTIDE SEQUENCE [LARGE SCALE GENOMIC DNA]</scope>
    <source>
        <strain evidence="2 3">160527</strain>
    </source>
</reference>
<dbReference type="Proteomes" id="UP000320707">
    <property type="component" value="Unassembled WGS sequence"/>
</dbReference>
<name>A0A559L243_FUSOC</name>
<gene>
    <name evidence="2" type="ORF">Focb16_v011135</name>
</gene>
<organism evidence="2 3">
    <name type="scientific">Fusarium oxysporum f. sp. cubense</name>
    <dbReference type="NCBI Taxonomy" id="61366"/>
    <lineage>
        <taxon>Eukaryota</taxon>
        <taxon>Fungi</taxon>
        <taxon>Dikarya</taxon>
        <taxon>Ascomycota</taxon>
        <taxon>Pezizomycotina</taxon>
        <taxon>Sordariomycetes</taxon>
        <taxon>Hypocreomycetidae</taxon>
        <taxon>Hypocreales</taxon>
        <taxon>Nectriaceae</taxon>
        <taxon>Fusarium</taxon>
        <taxon>Fusarium oxysporum species complex</taxon>
    </lineage>
</organism>
<dbReference type="AlphaFoldDB" id="A0A559L243"/>
<feature type="compositionally biased region" description="Basic and acidic residues" evidence="1">
    <location>
        <begin position="126"/>
        <end position="147"/>
    </location>
</feature>
<proteinExistence type="predicted"/>
<evidence type="ECO:0000313" key="2">
    <source>
        <dbReference type="EMBL" id="TVY66803.1"/>
    </source>
</evidence>
<protein>
    <submittedName>
        <fullName evidence="2">Uncharacterized protein</fullName>
    </submittedName>
</protein>
<evidence type="ECO:0000256" key="1">
    <source>
        <dbReference type="SAM" id="MobiDB-lite"/>
    </source>
</evidence>
<evidence type="ECO:0000313" key="3">
    <source>
        <dbReference type="Proteomes" id="UP000320707"/>
    </source>
</evidence>
<dbReference type="EMBL" id="SRMI01000007">
    <property type="protein sequence ID" value="TVY66803.1"/>
    <property type="molecule type" value="Genomic_DNA"/>
</dbReference>
<sequence length="147" mass="16309">MSALFGIRVEKGRTGRMVKGMGNFESKVTNICKTRVETQTSRGWKRMRCVSCKKYVSLLVYFCNFSTQDPGAVAQDLGGHIFTDGSLEHLLAEIFIPRINWVLVKVEMGDKDGISGEIVGDSEPDTGDRKTSGACLRDHLRPPEGLR</sequence>
<comment type="caution">
    <text evidence="2">The sequence shown here is derived from an EMBL/GenBank/DDBJ whole genome shotgun (WGS) entry which is preliminary data.</text>
</comment>
<accession>A0A559L243</accession>